<dbReference type="PROSITE" id="PS50878">
    <property type="entry name" value="RT_POL"/>
    <property type="match status" value="1"/>
</dbReference>
<dbReference type="AlphaFoldDB" id="A0A1U7X8V1"/>
<dbReference type="InterPro" id="IPR000477">
    <property type="entry name" value="RT_dom"/>
</dbReference>
<gene>
    <name evidence="3" type="primary">LOC104235266</name>
</gene>
<dbReference type="PANTHER" id="PTHR33116">
    <property type="entry name" value="REVERSE TRANSCRIPTASE ZINC-BINDING DOMAIN-CONTAINING PROTEIN-RELATED-RELATED"/>
    <property type="match status" value="1"/>
</dbReference>
<organism evidence="2 3">
    <name type="scientific">Nicotiana sylvestris</name>
    <name type="common">Wood tobacco</name>
    <name type="synonym">South American tobacco</name>
    <dbReference type="NCBI Taxonomy" id="4096"/>
    <lineage>
        <taxon>Eukaryota</taxon>
        <taxon>Viridiplantae</taxon>
        <taxon>Streptophyta</taxon>
        <taxon>Embryophyta</taxon>
        <taxon>Tracheophyta</taxon>
        <taxon>Spermatophyta</taxon>
        <taxon>Magnoliopsida</taxon>
        <taxon>eudicotyledons</taxon>
        <taxon>Gunneridae</taxon>
        <taxon>Pentapetalae</taxon>
        <taxon>asterids</taxon>
        <taxon>lamiids</taxon>
        <taxon>Solanales</taxon>
        <taxon>Solanaceae</taxon>
        <taxon>Nicotianoideae</taxon>
        <taxon>Nicotianeae</taxon>
        <taxon>Nicotiana</taxon>
    </lineage>
</organism>
<feature type="domain" description="Reverse transcriptase" evidence="1">
    <location>
        <begin position="1"/>
        <end position="168"/>
    </location>
</feature>
<proteinExistence type="predicted"/>
<evidence type="ECO:0000259" key="1">
    <source>
        <dbReference type="PROSITE" id="PS50878"/>
    </source>
</evidence>
<dbReference type="RefSeq" id="XP_009787288.1">
    <property type="nucleotide sequence ID" value="XM_009788986.1"/>
</dbReference>
<reference evidence="3" key="2">
    <citation type="submission" date="2025-08" db="UniProtKB">
        <authorList>
            <consortium name="RefSeq"/>
        </authorList>
    </citation>
    <scope>IDENTIFICATION</scope>
    <source>
        <tissue evidence="3">Leaf</tissue>
    </source>
</reference>
<reference evidence="2" key="1">
    <citation type="journal article" date="2013" name="Genome Biol.">
        <title>Reference genomes and transcriptomes of Nicotiana sylvestris and Nicotiana tomentosiformis.</title>
        <authorList>
            <person name="Sierro N."/>
            <person name="Battey J.N."/>
            <person name="Ouadi S."/>
            <person name="Bovet L."/>
            <person name="Goepfert S."/>
            <person name="Bakaher N."/>
            <person name="Peitsch M.C."/>
            <person name="Ivanov N.V."/>
        </authorList>
    </citation>
    <scope>NUCLEOTIDE SEQUENCE [LARGE SCALE GENOMIC DNA]</scope>
</reference>
<dbReference type="STRING" id="4096.A0A1U7X8V1"/>
<sequence>MEIAPVSRMVSLANFIIYAGRLVSNNWYSVLLNGQANGFVKSIRGVKQGDILSPTLFMLTGEVLGRALDALFDNSDFIGFVMPKWSHNINYLSYVDDTIIFSQLHYGAIQLIKNVLEDYEAASGEKRHPFLFIYLGCPIFYSRGKKDFYKGIMFNIQERLQSWKGKLLSIGGRAVLIAQVLEGMPIHLVLDVNLPKYVINDLHRMFASFFWSNSENGRARHWAS</sequence>
<dbReference type="Pfam" id="PF00078">
    <property type="entry name" value="RVT_1"/>
    <property type="match status" value="1"/>
</dbReference>
<keyword evidence="2" id="KW-1185">Reference proteome</keyword>
<evidence type="ECO:0000313" key="2">
    <source>
        <dbReference type="Proteomes" id="UP000189701"/>
    </source>
</evidence>
<dbReference type="eggNOG" id="KOG1075">
    <property type="taxonomic scope" value="Eukaryota"/>
</dbReference>
<dbReference type="PANTHER" id="PTHR33116:SF67">
    <property type="entry name" value="REVERSE TRANSCRIPTASE"/>
    <property type="match status" value="1"/>
</dbReference>
<accession>A0A1U7X8V1</accession>
<evidence type="ECO:0000313" key="3">
    <source>
        <dbReference type="RefSeq" id="XP_009787288.1"/>
    </source>
</evidence>
<protein>
    <submittedName>
        <fullName evidence="3">Uncharacterized protein LOC104235266</fullName>
    </submittedName>
</protein>
<name>A0A1U7X8V1_NICSY</name>
<dbReference type="Proteomes" id="UP000189701">
    <property type="component" value="Unplaced"/>
</dbReference>